<feature type="non-terminal residue" evidence="2">
    <location>
        <position position="245"/>
    </location>
</feature>
<feature type="region of interest" description="Disordered" evidence="1">
    <location>
        <begin position="1"/>
        <end position="245"/>
    </location>
</feature>
<feature type="compositionally biased region" description="Gly residues" evidence="1">
    <location>
        <begin position="221"/>
        <end position="245"/>
    </location>
</feature>
<dbReference type="EMBL" id="AZIL01001832">
    <property type="protein sequence ID" value="EWM23103.1"/>
    <property type="molecule type" value="Genomic_DNA"/>
</dbReference>
<accession>W7THY3</accession>
<evidence type="ECO:0000256" key="1">
    <source>
        <dbReference type="SAM" id="MobiDB-lite"/>
    </source>
</evidence>
<evidence type="ECO:0000313" key="3">
    <source>
        <dbReference type="Proteomes" id="UP000019335"/>
    </source>
</evidence>
<feature type="compositionally biased region" description="Low complexity" evidence="1">
    <location>
        <begin position="120"/>
        <end position="143"/>
    </location>
</feature>
<dbReference type="AlphaFoldDB" id="W7THY3"/>
<proteinExistence type="predicted"/>
<comment type="caution">
    <text evidence="2">The sequence shown here is derived from an EMBL/GenBank/DDBJ whole genome shotgun (WGS) entry which is preliminary data.</text>
</comment>
<dbReference type="PRINTS" id="PR01217">
    <property type="entry name" value="PRICHEXTENSN"/>
</dbReference>
<gene>
    <name evidence="2" type="ORF">Naga_101197g2</name>
</gene>
<feature type="compositionally biased region" description="Pro residues" evidence="1">
    <location>
        <begin position="104"/>
        <end position="119"/>
    </location>
</feature>
<dbReference type="Proteomes" id="UP000019335">
    <property type="component" value="Chromosome 18"/>
</dbReference>
<feature type="compositionally biased region" description="Pro residues" evidence="1">
    <location>
        <begin position="171"/>
        <end position="181"/>
    </location>
</feature>
<protein>
    <submittedName>
        <fullName evidence="2">Uncharacterized protein</fullName>
    </submittedName>
</protein>
<reference evidence="2 3" key="1">
    <citation type="journal article" date="2014" name="Mol. Plant">
        <title>Chromosome Scale Genome Assembly and Transcriptome Profiling of Nannochloropsis gaditana in Nitrogen Depletion.</title>
        <authorList>
            <person name="Corteggiani Carpinelli E."/>
            <person name="Telatin A."/>
            <person name="Vitulo N."/>
            <person name="Forcato C."/>
            <person name="D'Angelo M."/>
            <person name="Schiavon R."/>
            <person name="Vezzi A."/>
            <person name="Giacometti G.M."/>
            <person name="Morosinotto T."/>
            <person name="Valle G."/>
        </authorList>
    </citation>
    <scope>NUCLEOTIDE SEQUENCE [LARGE SCALE GENOMIC DNA]</scope>
    <source>
        <strain evidence="2 3">B-31</strain>
    </source>
</reference>
<sequence length="245" mass="24550">MSGFNAPPFSSHAIPNPPVTNDGPNPTLRSRPVRRGSTSQRVGSEGLPLSSSQTMPRPGSPSRVMEGAPDAEMRPSYATNSALPPPPRMPMSMATAGRSLPSPSSRPGPPPYLPPPLPPSVSAHSTTTFASSTRSSGGSTPRSAMTGAHEAIPPMSPSYPSHQAPTRSPLPSSPPPPPPPSSSSIDLPVTARALSSRLSPRQYPPLPPVGSFTGGSVLDPGRGGGGGGGGGGRGRGGGRGGGGET</sequence>
<evidence type="ECO:0000313" key="2">
    <source>
        <dbReference type="EMBL" id="EWM23103.1"/>
    </source>
</evidence>
<organism evidence="2 3">
    <name type="scientific">Nannochloropsis gaditana</name>
    <dbReference type="NCBI Taxonomy" id="72520"/>
    <lineage>
        <taxon>Eukaryota</taxon>
        <taxon>Sar</taxon>
        <taxon>Stramenopiles</taxon>
        <taxon>Ochrophyta</taxon>
        <taxon>Eustigmatophyceae</taxon>
        <taxon>Eustigmatales</taxon>
        <taxon>Monodopsidaceae</taxon>
        <taxon>Nannochloropsis</taxon>
    </lineage>
</organism>
<name>W7THY3_9STRA</name>
<keyword evidence="3" id="KW-1185">Reference proteome</keyword>